<dbReference type="InterPro" id="IPR007891">
    <property type="entry name" value="CHASE3"/>
</dbReference>
<dbReference type="InterPro" id="IPR036097">
    <property type="entry name" value="HisK_dim/P_sf"/>
</dbReference>
<dbReference type="PROSITE" id="PS50109">
    <property type="entry name" value="HIS_KIN"/>
    <property type="match status" value="1"/>
</dbReference>
<evidence type="ECO:0000313" key="10">
    <source>
        <dbReference type="Proteomes" id="UP000235616"/>
    </source>
</evidence>
<evidence type="ECO:0000256" key="4">
    <source>
        <dbReference type="ARBA" id="ARBA00022553"/>
    </source>
</evidence>
<keyword evidence="5" id="KW-0808">Transferase</keyword>
<feature type="transmembrane region" description="Helical" evidence="7">
    <location>
        <begin position="181"/>
        <end position="201"/>
    </location>
</feature>
<dbReference type="Gene3D" id="1.10.287.130">
    <property type="match status" value="1"/>
</dbReference>
<dbReference type="GO" id="GO:0030295">
    <property type="term" value="F:protein kinase activator activity"/>
    <property type="evidence" value="ECO:0007669"/>
    <property type="project" value="TreeGrafter"/>
</dbReference>
<dbReference type="RefSeq" id="WP_102643372.1">
    <property type="nucleotide sequence ID" value="NZ_PNYA01000001.1"/>
</dbReference>
<comment type="catalytic activity">
    <reaction evidence="1">
        <text>ATP + protein L-histidine = ADP + protein N-phospho-L-histidine.</text>
        <dbReference type="EC" id="2.7.13.3"/>
    </reaction>
</comment>
<proteinExistence type="predicted"/>
<dbReference type="InterPro" id="IPR005467">
    <property type="entry name" value="His_kinase_dom"/>
</dbReference>
<keyword evidence="7" id="KW-1133">Transmembrane helix</keyword>
<comment type="subcellular location">
    <subcellularLocation>
        <location evidence="2">Cell inner membrane</location>
        <topology evidence="2">Multi-pass membrane protein</topology>
    </subcellularLocation>
</comment>
<dbReference type="AlphaFoldDB" id="A0A2N7W2P5"/>
<protein>
    <recommendedName>
        <fullName evidence="3">histidine kinase</fullName>
        <ecNumber evidence="3">2.7.13.3</ecNumber>
    </recommendedName>
</protein>
<accession>A0A2N7W2P5</accession>
<keyword evidence="10" id="KW-1185">Reference proteome</keyword>
<evidence type="ECO:0000313" key="9">
    <source>
        <dbReference type="EMBL" id="PMS23662.1"/>
    </source>
</evidence>
<dbReference type="InterPro" id="IPR050351">
    <property type="entry name" value="BphY/WalK/GraS-like"/>
</dbReference>
<evidence type="ECO:0000256" key="3">
    <source>
        <dbReference type="ARBA" id="ARBA00012438"/>
    </source>
</evidence>
<evidence type="ECO:0000256" key="5">
    <source>
        <dbReference type="ARBA" id="ARBA00022679"/>
    </source>
</evidence>
<dbReference type="PANTHER" id="PTHR42878:SF15">
    <property type="entry name" value="BACTERIOPHYTOCHROME"/>
    <property type="match status" value="1"/>
</dbReference>
<name>A0A2N7W2P5_9BURK</name>
<comment type="caution">
    <text evidence="9">The sequence shown here is derived from an EMBL/GenBank/DDBJ whole genome shotgun (WGS) entry which is preliminary data.</text>
</comment>
<dbReference type="EC" id="2.7.13.3" evidence="3"/>
<dbReference type="InterPro" id="IPR003594">
    <property type="entry name" value="HATPase_dom"/>
</dbReference>
<dbReference type="FunFam" id="3.30.565.10:FF:000006">
    <property type="entry name" value="Sensor histidine kinase WalK"/>
    <property type="match status" value="1"/>
</dbReference>
<dbReference type="SUPFAM" id="SSF55874">
    <property type="entry name" value="ATPase domain of HSP90 chaperone/DNA topoisomerase II/histidine kinase"/>
    <property type="match status" value="1"/>
</dbReference>
<dbReference type="PANTHER" id="PTHR42878">
    <property type="entry name" value="TWO-COMPONENT HISTIDINE KINASE"/>
    <property type="match status" value="1"/>
</dbReference>
<dbReference type="GO" id="GO:0007234">
    <property type="term" value="P:osmosensory signaling via phosphorelay pathway"/>
    <property type="evidence" value="ECO:0007669"/>
    <property type="project" value="TreeGrafter"/>
</dbReference>
<dbReference type="SUPFAM" id="SSF47384">
    <property type="entry name" value="Homodimeric domain of signal transducing histidine kinase"/>
    <property type="match status" value="1"/>
</dbReference>
<dbReference type="Proteomes" id="UP000235616">
    <property type="component" value="Unassembled WGS sequence"/>
</dbReference>
<dbReference type="PRINTS" id="PR00344">
    <property type="entry name" value="BCTRLSENSOR"/>
</dbReference>
<dbReference type="GO" id="GO:0005886">
    <property type="term" value="C:plasma membrane"/>
    <property type="evidence" value="ECO:0007669"/>
    <property type="project" value="UniProtKB-SubCell"/>
</dbReference>
<sequence length="535" mass="58868">MKLFTKGLLLIAVPSLVELALVGMLSKTQEQATQAAQWASHSKQVLYEASVIVDPLLREAARVRSGLILGDASFVDHQVVWVDLRDRLTRLEKLVADDPLQVERVRRMREAVDAFRAQTEQAYASLREGKNVVPASFDDTPLPPAIAAFRDELGAFIADESRLDGERSAQLAATREQQRDALIAAIAGSMLIWAIAALAFAGNIGRRLRTLTANAQRLGRAQALGPPLVGNDELADLDAALHRTSVLLTESEHDQAALQATLESRAQELTQVNDNLRQQKQDNDMFIYSVSHDLRSPLVNLQGFSRELQVSCEELRSMLDAARLPEAERTRITSVLDGNLSEALHFLRTAVARSASIIDALLRISRAGRLEYQWQRVSVARAVARVVESLHQAIAERGVTVSVGELPPVWGDPTAIEQIFANLIGNAVNYLDTSRAGRIEIGTLDQAPRESGERAPRMRTYFVRDNGLGIPDACMPKMFSAFQRLHGDRAKGDGIGLALVRRVTERHGGRAWVESTEGAGSTFYVTLPEQPLRMT</sequence>
<dbReference type="SMART" id="SM00388">
    <property type="entry name" value="HisKA"/>
    <property type="match status" value="1"/>
</dbReference>
<dbReference type="OrthoDB" id="9808408at2"/>
<evidence type="ECO:0000259" key="8">
    <source>
        <dbReference type="PROSITE" id="PS50109"/>
    </source>
</evidence>
<evidence type="ECO:0000256" key="6">
    <source>
        <dbReference type="ARBA" id="ARBA00022777"/>
    </source>
</evidence>
<gene>
    <name evidence="9" type="ORF">C0Z18_00285</name>
</gene>
<dbReference type="GO" id="GO:0000155">
    <property type="term" value="F:phosphorelay sensor kinase activity"/>
    <property type="evidence" value="ECO:0007669"/>
    <property type="project" value="InterPro"/>
</dbReference>
<evidence type="ECO:0000256" key="7">
    <source>
        <dbReference type="SAM" id="Phobius"/>
    </source>
</evidence>
<keyword evidence="7" id="KW-0812">Transmembrane</keyword>
<dbReference type="Gene3D" id="3.30.565.10">
    <property type="entry name" value="Histidine kinase-like ATPase, C-terminal domain"/>
    <property type="match status" value="1"/>
</dbReference>
<dbReference type="Pfam" id="PF02518">
    <property type="entry name" value="HATPase_c"/>
    <property type="match status" value="1"/>
</dbReference>
<feature type="domain" description="Histidine kinase" evidence="8">
    <location>
        <begin position="289"/>
        <end position="531"/>
    </location>
</feature>
<keyword evidence="4" id="KW-0597">Phosphoprotein</keyword>
<evidence type="ECO:0000256" key="2">
    <source>
        <dbReference type="ARBA" id="ARBA00004429"/>
    </source>
</evidence>
<dbReference type="InterPro" id="IPR003661">
    <property type="entry name" value="HisK_dim/P_dom"/>
</dbReference>
<evidence type="ECO:0000256" key="1">
    <source>
        <dbReference type="ARBA" id="ARBA00000085"/>
    </source>
</evidence>
<organism evidence="9 10">
    <name type="scientific">Trinickia dabaoshanensis</name>
    <dbReference type="NCBI Taxonomy" id="564714"/>
    <lineage>
        <taxon>Bacteria</taxon>
        <taxon>Pseudomonadati</taxon>
        <taxon>Pseudomonadota</taxon>
        <taxon>Betaproteobacteria</taxon>
        <taxon>Burkholderiales</taxon>
        <taxon>Burkholderiaceae</taxon>
        <taxon>Trinickia</taxon>
    </lineage>
</organism>
<keyword evidence="7" id="KW-0472">Membrane</keyword>
<dbReference type="SMART" id="SM00387">
    <property type="entry name" value="HATPase_c"/>
    <property type="match status" value="1"/>
</dbReference>
<dbReference type="InterPro" id="IPR004358">
    <property type="entry name" value="Sig_transdc_His_kin-like_C"/>
</dbReference>
<dbReference type="EMBL" id="PNYA01000001">
    <property type="protein sequence ID" value="PMS23662.1"/>
    <property type="molecule type" value="Genomic_DNA"/>
</dbReference>
<dbReference type="GO" id="GO:0000156">
    <property type="term" value="F:phosphorelay response regulator activity"/>
    <property type="evidence" value="ECO:0007669"/>
    <property type="project" value="TreeGrafter"/>
</dbReference>
<reference evidence="9 10" key="1">
    <citation type="submission" date="2018-01" db="EMBL/GenBank/DDBJ databases">
        <title>Whole genome analyses suggest that Burkholderia sensu lato contains two further novel genera in the rhizoxinica-symbiotica group Mycetohabitans gen. nov., and Trinickia gen. nov.: implications for the evolution of diazotrophy and nodulation in the Burkholderiaceae.</title>
        <authorList>
            <person name="Estrada-de los Santos P."/>
            <person name="Palmer M."/>
            <person name="Chavez-Ramirez B."/>
            <person name="Beukes C."/>
            <person name="Steenkamp E.T."/>
            <person name="Hirsch A.M."/>
            <person name="Manyaka P."/>
            <person name="Maluk M."/>
            <person name="Lafos M."/>
            <person name="Crook M."/>
            <person name="Gross E."/>
            <person name="Simon M.F."/>
            <person name="Bueno dos Reis Junior F."/>
            <person name="Poole P.S."/>
            <person name="Venter S.N."/>
            <person name="James E.K."/>
        </authorList>
    </citation>
    <scope>NUCLEOTIDE SEQUENCE [LARGE SCALE GENOMIC DNA]</scope>
    <source>
        <strain evidence="9 10">GIMN1.004</strain>
    </source>
</reference>
<keyword evidence="6 9" id="KW-0418">Kinase</keyword>
<dbReference type="Pfam" id="PF05227">
    <property type="entry name" value="CHASE3"/>
    <property type="match status" value="1"/>
</dbReference>
<dbReference type="InterPro" id="IPR036890">
    <property type="entry name" value="HATPase_C_sf"/>
</dbReference>